<evidence type="ECO:0000256" key="6">
    <source>
        <dbReference type="ARBA" id="ARBA00022839"/>
    </source>
</evidence>
<protein>
    <recommendedName>
        <fullName evidence="3 8">Nuclease SbcCD subunit D</fullName>
    </recommendedName>
</protein>
<dbReference type="GO" id="GO:0008408">
    <property type="term" value="F:3'-5' exonuclease activity"/>
    <property type="evidence" value="ECO:0007669"/>
    <property type="project" value="InterPro"/>
</dbReference>
<feature type="domain" description="Calcineurin-like phosphoesterase" evidence="9">
    <location>
        <begin position="1"/>
        <end position="214"/>
    </location>
</feature>
<name>W7D719_9LIST</name>
<evidence type="ECO:0000256" key="3">
    <source>
        <dbReference type="ARBA" id="ARBA00013365"/>
    </source>
</evidence>
<feature type="domain" description="Nuclease SbcCD subunit D C-terminal" evidence="10">
    <location>
        <begin position="270"/>
        <end position="359"/>
    </location>
</feature>
<sequence length="388" mass="43287">MKIIHTADWHLGKIVAGQSMTADQAFQLKQLIALIETEQADALIIAGDLYDRAIPPLDAVELLNDTLATINLTLKIPVLAISGNHDSSDRLHFGSNWYQANGFYLTTQLEQIFTPITLGNTQFWLIPFFENLAAAAYFEDATIRTQEAAMQRIIAKIKPLQDATKYQVAIAHLFVTGGEPSESERPLAMGGVDAVSTKVFDSFDYTALGHLHRPHALGKLVDGPLAKGTVSYAGSLLKYSFSEVADKKSVRVLHIPEAGPITTTEVMLQPLRDMRLIKGNMTELLEQSSTFAPLDDYLQITLTDTGDVYEPMRRLKEVYPRLLHLERPAQTAIYQQGQQFKDLKQADTLTLFSQFFESVEQQPIAASQQTVISEIIRAIRQEDQHETD</sequence>
<dbReference type="PANTHER" id="PTHR30337">
    <property type="entry name" value="COMPONENT OF ATP-DEPENDENT DSDNA EXONUCLEASE"/>
    <property type="match status" value="1"/>
</dbReference>
<proteinExistence type="inferred from homology"/>
<dbReference type="Proteomes" id="UP000019243">
    <property type="component" value="Unassembled WGS sequence"/>
</dbReference>
<keyword evidence="12" id="KW-1185">Reference proteome</keyword>
<dbReference type="Pfam" id="PF00149">
    <property type="entry name" value="Metallophos"/>
    <property type="match status" value="1"/>
</dbReference>
<evidence type="ECO:0000313" key="12">
    <source>
        <dbReference type="Proteomes" id="UP000019243"/>
    </source>
</evidence>
<evidence type="ECO:0000313" key="11">
    <source>
        <dbReference type="EMBL" id="EUJ41163.1"/>
    </source>
</evidence>
<dbReference type="Pfam" id="PF12320">
    <property type="entry name" value="SbcD_C"/>
    <property type="match status" value="1"/>
</dbReference>
<dbReference type="Gene3D" id="3.60.21.10">
    <property type="match status" value="1"/>
</dbReference>
<keyword evidence="7 8" id="KW-0233">DNA recombination</keyword>
<dbReference type="InterPro" id="IPR041796">
    <property type="entry name" value="Mre11_N"/>
</dbReference>
<keyword evidence="4 8" id="KW-0540">Nuclease</keyword>
<dbReference type="NCBIfam" id="TIGR00619">
    <property type="entry name" value="sbcd"/>
    <property type="match status" value="1"/>
</dbReference>
<comment type="subunit">
    <text evidence="2 8">Heterodimer of SbcC and SbcD.</text>
</comment>
<evidence type="ECO:0000256" key="2">
    <source>
        <dbReference type="ARBA" id="ARBA00011322"/>
    </source>
</evidence>
<gene>
    <name evidence="8" type="primary">sbcD</name>
    <name evidence="11" type="ORF">BCAMP_04085</name>
</gene>
<comment type="caution">
    <text evidence="11">The sequence shown here is derived from an EMBL/GenBank/DDBJ whole genome shotgun (WGS) entry which is preliminary data.</text>
</comment>
<dbReference type="InterPro" id="IPR004593">
    <property type="entry name" value="SbcD"/>
</dbReference>
<evidence type="ECO:0000259" key="10">
    <source>
        <dbReference type="Pfam" id="PF12320"/>
    </source>
</evidence>
<dbReference type="SUPFAM" id="SSF56300">
    <property type="entry name" value="Metallo-dependent phosphatases"/>
    <property type="match status" value="1"/>
</dbReference>
<dbReference type="GO" id="GO:0006260">
    <property type="term" value="P:DNA replication"/>
    <property type="evidence" value="ECO:0007669"/>
    <property type="project" value="UniProtKB-KW"/>
</dbReference>
<dbReference type="CDD" id="cd00840">
    <property type="entry name" value="MPP_Mre11_N"/>
    <property type="match status" value="1"/>
</dbReference>
<reference evidence="11 12" key="1">
    <citation type="submission" date="2012-12" db="EMBL/GenBank/DDBJ databases">
        <title>Novel taxa of Listeriaceae from agricultural environments in the United States.</title>
        <authorList>
            <person name="den Bakker H.C."/>
            <person name="Allred A."/>
            <person name="Warchocki S."/>
            <person name="Wright E.M."/>
            <person name="Burrell A."/>
            <person name="Nightingale K.K."/>
            <person name="Kephart D."/>
            <person name="Wiedmann M."/>
        </authorList>
    </citation>
    <scope>NUCLEOTIDE SEQUENCE [LARGE SCALE GENOMIC DNA]</scope>
    <source>
        <strain evidence="11 12">FSL F6-1037</strain>
    </source>
</reference>
<dbReference type="InterPro" id="IPR029052">
    <property type="entry name" value="Metallo-depent_PP-like"/>
</dbReference>
<dbReference type="GO" id="GO:0006310">
    <property type="term" value="P:DNA recombination"/>
    <property type="evidence" value="ECO:0007669"/>
    <property type="project" value="UniProtKB-KW"/>
</dbReference>
<keyword evidence="6 8" id="KW-0269">Exonuclease</keyword>
<comment type="function">
    <text evidence="8">SbcCD cleaves DNA hairpin structures. These structures can inhibit DNA replication and are intermediates in certain DNA recombination reactions. The complex acts as a 3'-&gt;5' double strand exonuclease that can open hairpins. It also has a 5' single-strand endonuclease activity.</text>
</comment>
<comment type="similarity">
    <text evidence="1 8">Belongs to the SbcD family.</text>
</comment>
<dbReference type="OrthoDB" id="9773856at2"/>
<evidence type="ECO:0000256" key="4">
    <source>
        <dbReference type="ARBA" id="ARBA00022722"/>
    </source>
</evidence>
<keyword evidence="8" id="KW-0235">DNA replication</keyword>
<dbReference type="InterPro" id="IPR026843">
    <property type="entry name" value="SbcD_C"/>
</dbReference>
<dbReference type="STRING" id="1265861.BCAMP_04085"/>
<organism evidence="11 12">
    <name type="scientific">Brochothrix campestris FSL F6-1037</name>
    <dbReference type="NCBI Taxonomy" id="1265861"/>
    <lineage>
        <taxon>Bacteria</taxon>
        <taxon>Bacillati</taxon>
        <taxon>Bacillota</taxon>
        <taxon>Bacilli</taxon>
        <taxon>Bacillales</taxon>
        <taxon>Listeriaceae</taxon>
        <taxon>Brochothrix</taxon>
    </lineage>
</organism>
<dbReference type="PANTHER" id="PTHR30337:SF0">
    <property type="entry name" value="NUCLEASE SBCCD SUBUNIT D"/>
    <property type="match status" value="1"/>
</dbReference>
<dbReference type="AlphaFoldDB" id="W7D719"/>
<dbReference type="PATRIC" id="fig|1265861.3.peg.801"/>
<evidence type="ECO:0000256" key="8">
    <source>
        <dbReference type="RuleBase" id="RU363069"/>
    </source>
</evidence>
<evidence type="ECO:0000256" key="7">
    <source>
        <dbReference type="ARBA" id="ARBA00023172"/>
    </source>
</evidence>
<dbReference type="EMBL" id="AODH01000013">
    <property type="protein sequence ID" value="EUJ41163.1"/>
    <property type="molecule type" value="Genomic_DNA"/>
</dbReference>
<dbReference type="GO" id="GO:0004519">
    <property type="term" value="F:endonuclease activity"/>
    <property type="evidence" value="ECO:0007669"/>
    <property type="project" value="UniProtKB-KW"/>
</dbReference>
<evidence type="ECO:0000256" key="1">
    <source>
        <dbReference type="ARBA" id="ARBA00010555"/>
    </source>
</evidence>
<accession>W7D719</accession>
<evidence type="ECO:0000259" key="9">
    <source>
        <dbReference type="Pfam" id="PF00149"/>
    </source>
</evidence>
<dbReference type="RefSeq" id="WP_035313767.1">
    <property type="nucleotide sequence ID" value="NZ_AODH01000013.1"/>
</dbReference>
<keyword evidence="8" id="KW-0255">Endonuclease</keyword>
<dbReference type="InterPro" id="IPR050535">
    <property type="entry name" value="DNA_Repair-Maintenance_Comp"/>
</dbReference>
<keyword evidence="5 8" id="KW-0378">Hydrolase</keyword>
<evidence type="ECO:0000256" key="5">
    <source>
        <dbReference type="ARBA" id="ARBA00022801"/>
    </source>
</evidence>
<dbReference type="InterPro" id="IPR004843">
    <property type="entry name" value="Calcineurin-like_PHP"/>
</dbReference>